<keyword evidence="2" id="KW-1133">Transmembrane helix</keyword>
<feature type="transmembrane region" description="Helical" evidence="2">
    <location>
        <begin position="40"/>
        <end position="61"/>
    </location>
</feature>
<comment type="caution">
    <text evidence="3">The sequence shown here is derived from an EMBL/GenBank/DDBJ whole genome shotgun (WGS) entry which is preliminary data.</text>
</comment>
<gene>
    <name evidence="3" type="ORF">QUG92_08760</name>
</gene>
<keyword evidence="2" id="KW-0472">Membrane</keyword>
<dbReference type="Proteomes" id="UP001237823">
    <property type="component" value="Unassembled WGS sequence"/>
</dbReference>
<evidence type="ECO:0000313" key="4">
    <source>
        <dbReference type="Proteomes" id="UP001237823"/>
    </source>
</evidence>
<proteinExistence type="predicted"/>
<feature type="transmembrane region" description="Helical" evidence="2">
    <location>
        <begin position="6"/>
        <end position="28"/>
    </location>
</feature>
<protein>
    <submittedName>
        <fullName evidence="3">Uncharacterized protein</fullName>
    </submittedName>
</protein>
<accession>A0ABT7T6M5</accession>
<keyword evidence="4" id="KW-1185">Reference proteome</keyword>
<organism evidence="3 4">
    <name type="scientific">Curtobacterium citri</name>
    <dbReference type="NCBI Taxonomy" id="3055139"/>
    <lineage>
        <taxon>Bacteria</taxon>
        <taxon>Bacillati</taxon>
        <taxon>Actinomycetota</taxon>
        <taxon>Actinomycetes</taxon>
        <taxon>Micrococcales</taxon>
        <taxon>Microbacteriaceae</taxon>
        <taxon>Curtobacterium</taxon>
    </lineage>
</organism>
<feature type="compositionally biased region" description="Basic residues" evidence="1">
    <location>
        <begin position="112"/>
        <end position="122"/>
    </location>
</feature>
<keyword evidence="2" id="KW-0812">Transmembrane</keyword>
<evidence type="ECO:0000256" key="1">
    <source>
        <dbReference type="SAM" id="MobiDB-lite"/>
    </source>
</evidence>
<evidence type="ECO:0000313" key="3">
    <source>
        <dbReference type="EMBL" id="MDM7885195.1"/>
    </source>
</evidence>
<sequence>MTPVGFLVMLFAIGIVFGGAGASAYAGVWRSWIGRIHQNVVFGWFWLGLAVLSMGLAASFIRTPVFGFSFVFAVCAAMAGALGLWILLSGVPRRLRPRWYRGERERCAPRRSSGRRTSRRPREHPASDPR</sequence>
<dbReference type="RefSeq" id="WP_289458759.1">
    <property type="nucleotide sequence ID" value="NZ_JAUCML010000004.1"/>
</dbReference>
<feature type="transmembrane region" description="Helical" evidence="2">
    <location>
        <begin position="67"/>
        <end position="88"/>
    </location>
</feature>
<feature type="region of interest" description="Disordered" evidence="1">
    <location>
        <begin position="105"/>
        <end position="130"/>
    </location>
</feature>
<dbReference type="EMBL" id="JAUCML010000004">
    <property type="protein sequence ID" value="MDM7885195.1"/>
    <property type="molecule type" value="Genomic_DNA"/>
</dbReference>
<name>A0ABT7T6M5_9MICO</name>
<evidence type="ECO:0000256" key="2">
    <source>
        <dbReference type="SAM" id="Phobius"/>
    </source>
</evidence>
<reference evidence="3 4" key="1">
    <citation type="submission" date="2023-06" db="EMBL/GenBank/DDBJ databases">
        <authorList>
            <person name="Feng G."/>
            <person name="Li J."/>
            <person name="Zhu H."/>
        </authorList>
    </citation>
    <scope>NUCLEOTIDE SEQUENCE [LARGE SCALE GENOMIC DNA]</scope>
    <source>
        <strain evidence="3 4">RHCKG23</strain>
    </source>
</reference>